<feature type="chain" id="PRO_5001760749" description="Autotransporter domain-containing protein" evidence="1">
    <location>
        <begin position="25"/>
        <end position="974"/>
    </location>
</feature>
<name>A0A081NEF5_9GAMM</name>
<feature type="signal peptide" evidence="1">
    <location>
        <begin position="1"/>
        <end position="24"/>
    </location>
</feature>
<dbReference type="STRING" id="1137799.GZ78_19365"/>
<reference evidence="3 4" key="1">
    <citation type="submission" date="2014-06" db="EMBL/GenBank/DDBJ databases">
        <title>Whole Genome Sequences of Three Symbiotic Endozoicomonas Bacteria.</title>
        <authorList>
            <person name="Neave M.J."/>
            <person name="Apprill A."/>
            <person name="Voolstra C.R."/>
        </authorList>
    </citation>
    <scope>NUCLEOTIDE SEQUENCE [LARGE SCALE GENOMIC DNA]</scope>
    <source>
        <strain evidence="3 4">DSM 25634</strain>
    </source>
</reference>
<gene>
    <name evidence="3" type="ORF">GZ78_19365</name>
</gene>
<dbReference type="Pfam" id="PF03797">
    <property type="entry name" value="Autotransporter"/>
    <property type="match status" value="1"/>
</dbReference>
<organism evidence="3 4">
    <name type="scientific">Endozoicomonas numazuensis</name>
    <dbReference type="NCBI Taxonomy" id="1137799"/>
    <lineage>
        <taxon>Bacteria</taxon>
        <taxon>Pseudomonadati</taxon>
        <taxon>Pseudomonadota</taxon>
        <taxon>Gammaproteobacteria</taxon>
        <taxon>Oceanospirillales</taxon>
        <taxon>Endozoicomonadaceae</taxon>
        <taxon>Endozoicomonas</taxon>
    </lineage>
</organism>
<comment type="caution">
    <text evidence="3">The sequence shown here is derived from an EMBL/GenBank/DDBJ whole genome shotgun (WGS) entry which is preliminary data.</text>
</comment>
<dbReference type="InterPro" id="IPR005546">
    <property type="entry name" value="Autotransporte_beta"/>
</dbReference>
<dbReference type="InterPro" id="IPR006315">
    <property type="entry name" value="OM_autotransptr_brl_dom"/>
</dbReference>
<dbReference type="SUPFAM" id="SSF103515">
    <property type="entry name" value="Autotransporter"/>
    <property type="match status" value="1"/>
</dbReference>
<accession>A0A081NEF5</accession>
<evidence type="ECO:0000313" key="4">
    <source>
        <dbReference type="Proteomes" id="UP000028073"/>
    </source>
</evidence>
<dbReference type="RefSeq" id="WP_034838981.1">
    <property type="nucleotide sequence ID" value="NZ_JOKH01000004.1"/>
</dbReference>
<dbReference type="InterPro" id="IPR036709">
    <property type="entry name" value="Autotransporte_beta_dom_sf"/>
</dbReference>
<sequence>MQTSLNHFVSGALALVIVTASAQAEDWNISAPQTVVIHDTRRIVVGADINSGAESPVIEVQARLGGIKLDTEVQLSTSAAAGAPPSPEKATIFVNTTGQLQGTLENQGHIRNGIVITGQSIHENGNAFMSSGLDAAHQASVQGSYSVLNGGVSEAIKDHAVNIGSDSYMDYILVGSTSRIKSSGTGSSALYVGSDGRIGGEFTNGHNSKNLTITRTEADTVINVSGQMVATNGRAIDIVGGAIGKLLVETGGVIQGGGSDAAGIYVSGTYTGTFENKGTIETGVFIRGSHTANQGAAYWAYGSENNWAALTGGFTAIEGGVSQSTTEHAVSLGHYSRTDFVAARGANTKIEATAADKNAVYVAANAQLGGTGGRGESDAAIMVSDGGEIKAASDSAIEVNGTVIGRVHVNNGLITGNNTTVNAINFSSAKSSLNFLQEGDEARTTGSIFGSTDYKTDVVEFKAGAFDGATIQNVDHLIVSTQTSSIAMSGNFTLPTMTTVTLQLQTLLDAENRQLTGIDAVNPLITVAGNLDAEADGSKVLMRPATPVEYRSLGSGTTLTVVNANIVEGSVKNRLTVDSGSLLVNAEPIVDSQSVKVKLTVNKTADLKKQLEAKGARSRSAAALAAALDVAVSASPADAVKSAKMFTALNDNTGDAVKLASEVQPEVSAGVQRTGQTMANISHNIIFNRIHGTRRGFNYGDQFVDGAAWGQFLSTSGKQGMVNKEPGFKSQAWGMTLGVDGELEANIRLGLAMTVSSGSIDMDDGSKTSQQSYLTTLYGSWSHRGLFIDAMASMGNGTNDIKKTVNAQSVKGNFQTDQWGFRIIGGTAWRMGSWNMSPQAEFNYGLIRAQDYSEKGDSGFEQKIQSDDYITAELGAGFKFHGEIWGRQTVFKPELSVMGYYDFISSGSKVKATYLAGGSSYSVTGPERDPYRLAAGLAFGVKTGNHWTLRAGYSLNWSENYSSDSFSARVRYEF</sequence>
<dbReference type="SMART" id="SM00869">
    <property type="entry name" value="Autotransporter"/>
    <property type="match status" value="1"/>
</dbReference>
<dbReference type="Proteomes" id="UP000028073">
    <property type="component" value="Unassembled WGS sequence"/>
</dbReference>
<keyword evidence="4" id="KW-1185">Reference proteome</keyword>
<dbReference type="PROSITE" id="PS51208">
    <property type="entry name" value="AUTOTRANSPORTER"/>
    <property type="match status" value="1"/>
</dbReference>
<dbReference type="AlphaFoldDB" id="A0A081NEF5"/>
<evidence type="ECO:0000259" key="2">
    <source>
        <dbReference type="PROSITE" id="PS51208"/>
    </source>
</evidence>
<dbReference type="NCBIfam" id="TIGR01414">
    <property type="entry name" value="autotrans_barl"/>
    <property type="match status" value="1"/>
</dbReference>
<evidence type="ECO:0000313" key="3">
    <source>
        <dbReference type="EMBL" id="KEQ16828.1"/>
    </source>
</evidence>
<protein>
    <recommendedName>
        <fullName evidence="2">Autotransporter domain-containing protein</fullName>
    </recommendedName>
</protein>
<evidence type="ECO:0000256" key="1">
    <source>
        <dbReference type="SAM" id="SignalP"/>
    </source>
</evidence>
<dbReference type="Gene3D" id="2.40.128.130">
    <property type="entry name" value="Autotransporter beta-domain"/>
    <property type="match status" value="1"/>
</dbReference>
<keyword evidence="1" id="KW-0732">Signal</keyword>
<feature type="domain" description="Autotransporter" evidence="2">
    <location>
        <begin position="701"/>
        <end position="974"/>
    </location>
</feature>
<dbReference type="GO" id="GO:0019867">
    <property type="term" value="C:outer membrane"/>
    <property type="evidence" value="ECO:0007669"/>
    <property type="project" value="InterPro"/>
</dbReference>
<dbReference type="EMBL" id="JOKH01000004">
    <property type="protein sequence ID" value="KEQ16828.1"/>
    <property type="molecule type" value="Genomic_DNA"/>
</dbReference>
<proteinExistence type="predicted"/>
<dbReference type="eggNOG" id="COG4625">
    <property type="taxonomic scope" value="Bacteria"/>
</dbReference>
<dbReference type="OrthoDB" id="6187258at2"/>